<dbReference type="GO" id="GO:0016846">
    <property type="term" value="F:carbon-sulfur lyase activity"/>
    <property type="evidence" value="ECO:0007669"/>
    <property type="project" value="InterPro"/>
</dbReference>
<gene>
    <name evidence="7" type="ORF">OIDMADRAFT_19664</name>
</gene>
<dbReference type="AlphaFoldDB" id="A0A0C3GTY3"/>
<reference evidence="8" key="2">
    <citation type="submission" date="2015-01" db="EMBL/GenBank/DDBJ databases">
        <title>Evolutionary Origins and Diversification of the Mycorrhizal Mutualists.</title>
        <authorList>
            <consortium name="DOE Joint Genome Institute"/>
            <consortium name="Mycorrhizal Genomics Consortium"/>
            <person name="Kohler A."/>
            <person name="Kuo A."/>
            <person name="Nagy L.G."/>
            <person name="Floudas D."/>
            <person name="Copeland A."/>
            <person name="Barry K.W."/>
            <person name="Cichocki N."/>
            <person name="Veneault-Fourrey C."/>
            <person name="LaButti K."/>
            <person name="Lindquist E.A."/>
            <person name="Lipzen A."/>
            <person name="Lundell T."/>
            <person name="Morin E."/>
            <person name="Murat C."/>
            <person name="Riley R."/>
            <person name="Ohm R."/>
            <person name="Sun H."/>
            <person name="Tunlid A."/>
            <person name="Henrissat B."/>
            <person name="Grigoriev I.V."/>
            <person name="Hibbett D.S."/>
            <person name="Martin F."/>
        </authorList>
    </citation>
    <scope>NUCLEOTIDE SEQUENCE [LARGE SCALE GENOMIC DNA]</scope>
    <source>
        <strain evidence="8">Zn</strain>
    </source>
</reference>
<feature type="region of interest" description="Disordered" evidence="5">
    <location>
        <begin position="1"/>
        <end position="26"/>
    </location>
</feature>
<dbReference type="PANTHER" id="PTHR33337:SF40">
    <property type="entry name" value="CENP-V_GFA DOMAIN-CONTAINING PROTEIN-RELATED"/>
    <property type="match status" value="1"/>
</dbReference>
<evidence type="ECO:0000313" key="8">
    <source>
        <dbReference type="Proteomes" id="UP000054321"/>
    </source>
</evidence>
<dbReference type="InParanoid" id="A0A0C3GTY3"/>
<dbReference type="Pfam" id="PF04828">
    <property type="entry name" value="GFA"/>
    <property type="match status" value="1"/>
</dbReference>
<evidence type="ECO:0000256" key="2">
    <source>
        <dbReference type="ARBA" id="ARBA00022723"/>
    </source>
</evidence>
<dbReference type="InterPro" id="IPR006913">
    <property type="entry name" value="CENP-V/GFA"/>
</dbReference>
<evidence type="ECO:0000259" key="6">
    <source>
        <dbReference type="PROSITE" id="PS51891"/>
    </source>
</evidence>
<comment type="similarity">
    <text evidence="1">Belongs to the Gfa family.</text>
</comment>
<keyword evidence="8" id="KW-1185">Reference proteome</keyword>
<dbReference type="PROSITE" id="PS51891">
    <property type="entry name" value="CENP_V_GFA"/>
    <property type="match status" value="1"/>
</dbReference>
<evidence type="ECO:0000256" key="4">
    <source>
        <dbReference type="ARBA" id="ARBA00023239"/>
    </source>
</evidence>
<dbReference type="SUPFAM" id="SSF51316">
    <property type="entry name" value="Mss4-like"/>
    <property type="match status" value="1"/>
</dbReference>
<sequence>MPVPSSDHNQTDNSWKSQAPYKQPSKEPPFTAVHIGHCHCGRIKFQIGRDAPLDAKLCHCRTCQVLHGAPFQWAAILHKEDMRFVHGVIGLKFYSSGRNVAEHELPCKVSCAYCGSPIMDEGRNMALIFPELIEFKDEEQMGKFAARCHMFYKERVVDIQDDLPKWAGMPKESELMRVGSSL</sequence>
<organism evidence="7 8">
    <name type="scientific">Oidiodendron maius (strain Zn)</name>
    <dbReference type="NCBI Taxonomy" id="913774"/>
    <lineage>
        <taxon>Eukaryota</taxon>
        <taxon>Fungi</taxon>
        <taxon>Dikarya</taxon>
        <taxon>Ascomycota</taxon>
        <taxon>Pezizomycotina</taxon>
        <taxon>Leotiomycetes</taxon>
        <taxon>Leotiomycetes incertae sedis</taxon>
        <taxon>Myxotrichaceae</taxon>
        <taxon>Oidiodendron</taxon>
    </lineage>
</organism>
<evidence type="ECO:0000313" key="7">
    <source>
        <dbReference type="EMBL" id="KIM99525.1"/>
    </source>
</evidence>
<keyword evidence="2" id="KW-0479">Metal-binding</keyword>
<reference evidence="7 8" key="1">
    <citation type="submission" date="2014-04" db="EMBL/GenBank/DDBJ databases">
        <authorList>
            <consortium name="DOE Joint Genome Institute"/>
            <person name="Kuo A."/>
            <person name="Martino E."/>
            <person name="Perotto S."/>
            <person name="Kohler A."/>
            <person name="Nagy L.G."/>
            <person name="Floudas D."/>
            <person name="Copeland A."/>
            <person name="Barry K.W."/>
            <person name="Cichocki N."/>
            <person name="Veneault-Fourrey C."/>
            <person name="LaButti K."/>
            <person name="Lindquist E.A."/>
            <person name="Lipzen A."/>
            <person name="Lundell T."/>
            <person name="Morin E."/>
            <person name="Murat C."/>
            <person name="Sun H."/>
            <person name="Tunlid A."/>
            <person name="Henrissat B."/>
            <person name="Grigoriev I.V."/>
            <person name="Hibbett D.S."/>
            <person name="Martin F."/>
            <person name="Nordberg H.P."/>
            <person name="Cantor M.N."/>
            <person name="Hua S.X."/>
        </authorList>
    </citation>
    <scope>NUCLEOTIDE SEQUENCE [LARGE SCALE GENOMIC DNA]</scope>
    <source>
        <strain evidence="7 8">Zn</strain>
    </source>
</reference>
<evidence type="ECO:0000256" key="3">
    <source>
        <dbReference type="ARBA" id="ARBA00022833"/>
    </source>
</evidence>
<keyword evidence="4" id="KW-0456">Lyase</keyword>
<dbReference type="PANTHER" id="PTHR33337">
    <property type="entry name" value="GFA DOMAIN-CONTAINING PROTEIN"/>
    <property type="match status" value="1"/>
</dbReference>
<dbReference type="InterPro" id="IPR011057">
    <property type="entry name" value="Mss4-like_sf"/>
</dbReference>
<dbReference type="Proteomes" id="UP000054321">
    <property type="component" value="Unassembled WGS sequence"/>
</dbReference>
<protein>
    <recommendedName>
        <fullName evidence="6">CENP-V/GFA domain-containing protein</fullName>
    </recommendedName>
</protein>
<dbReference type="EMBL" id="KN832878">
    <property type="protein sequence ID" value="KIM99525.1"/>
    <property type="molecule type" value="Genomic_DNA"/>
</dbReference>
<name>A0A0C3GTY3_OIDMZ</name>
<keyword evidence="3" id="KW-0862">Zinc</keyword>
<dbReference type="Gene3D" id="3.90.1590.10">
    <property type="entry name" value="glutathione-dependent formaldehyde- activating enzyme (gfa)"/>
    <property type="match status" value="1"/>
</dbReference>
<dbReference type="STRING" id="913774.A0A0C3GTY3"/>
<proteinExistence type="inferred from homology"/>
<accession>A0A0C3GTY3</accession>
<dbReference type="GO" id="GO:0046872">
    <property type="term" value="F:metal ion binding"/>
    <property type="evidence" value="ECO:0007669"/>
    <property type="project" value="UniProtKB-KW"/>
</dbReference>
<feature type="compositionally biased region" description="Polar residues" evidence="5">
    <location>
        <begin position="1"/>
        <end position="17"/>
    </location>
</feature>
<dbReference type="HOGENOM" id="CLU_079143_2_0_1"/>
<evidence type="ECO:0000256" key="1">
    <source>
        <dbReference type="ARBA" id="ARBA00005495"/>
    </source>
</evidence>
<dbReference type="OrthoDB" id="9970124at2759"/>
<evidence type="ECO:0000256" key="5">
    <source>
        <dbReference type="SAM" id="MobiDB-lite"/>
    </source>
</evidence>
<feature type="domain" description="CENP-V/GFA" evidence="6">
    <location>
        <begin position="34"/>
        <end position="172"/>
    </location>
</feature>